<keyword evidence="1" id="KW-0719">Serine esterase</keyword>
<dbReference type="PANTHER" id="PTHR14189">
    <property type="entry name" value="PROTEIN PHOSPHATASE METHYLESTERASE-1 RELATED"/>
    <property type="match status" value="1"/>
</dbReference>
<name>A0A0M3JG69_ANISI</name>
<evidence type="ECO:0000313" key="5">
    <source>
        <dbReference type="WBParaSite" id="ASIM_0000662401-mRNA-1"/>
    </source>
</evidence>
<evidence type="ECO:0000313" key="3">
    <source>
        <dbReference type="EMBL" id="VDK26978.1"/>
    </source>
</evidence>
<gene>
    <name evidence="3" type="ORF">ASIM_LOCUS6402</name>
</gene>
<dbReference type="Gene3D" id="3.40.50.1820">
    <property type="entry name" value="alpha/beta hydrolase"/>
    <property type="match status" value="1"/>
</dbReference>
<dbReference type="InterPro" id="IPR016812">
    <property type="entry name" value="PPase_methylesterase_euk"/>
</dbReference>
<dbReference type="OrthoDB" id="194865at2759"/>
<dbReference type="WBParaSite" id="ASIM_0000662401-mRNA-1">
    <property type="protein sequence ID" value="ASIM_0000662401-mRNA-1"/>
    <property type="gene ID" value="ASIM_0000662401"/>
</dbReference>
<dbReference type="GO" id="GO:0051723">
    <property type="term" value="F:protein methylesterase activity"/>
    <property type="evidence" value="ECO:0007669"/>
    <property type="project" value="InterPro"/>
</dbReference>
<dbReference type="EMBL" id="UYRR01013860">
    <property type="protein sequence ID" value="VDK26978.1"/>
    <property type="molecule type" value="Genomic_DNA"/>
</dbReference>
<evidence type="ECO:0000313" key="4">
    <source>
        <dbReference type="Proteomes" id="UP000267096"/>
    </source>
</evidence>
<dbReference type="InterPro" id="IPR029058">
    <property type="entry name" value="AB_hydrolase_fold"/>
</dbReference>
<reference evidence="3 4" key="2">
    <citation type="submission" date="2018-11" db="EMBL/GenBank/DDBJ databases">
        <authorList>
            <consortium name="Pathogen Informatics"/>
        </authorList>
    </citation>
    <scope>NUCLEOTIDE SEQUENCE [LARGE SCALE GENOMIC DNA]</scope>
</reference>
<evidence type="ECO:0000256" key="1">
    <source>
        <dbReference type="ARBA" id="ARBA00022487"/>
    </source>
</evidence>
<proteinExistence type="predicted"/>
<evidence type="ECO:0000256" key="2">
    <source>
        <dbReference type="ARBA" id="ARBA00022801"/>
    </source>
</evidence>
<dbReference type="PANTHER" id="PTHR14189:SF0">
    <property type="entry name" value="PROTEIN PHOSPHATASE METHYLESTERASE 1"/>
    <property type="match status" value="1"/>
</dbReference>
<keyword evidence="4" id="KW-1185">Reference proteome</keyword>
<organism evidence="5">
    <name type="scientific">Anisakis simplex</name>
    <name type="common">Herring worm</name>
    <dbReference type="NCBI Taxonomy" id="6269"/>
    <lineage>
        <taxon>Eukaryota</taxon>
        <taxon>Metazoa</taxon>
        <taxon>Ecdysozoa</taxon>
        <taxon>Nematoda</taxon>
        <taxon>Chromadorea</taxon>
        <taxon>Rhabditida</taxon>
        <taxon>Spirurina</taxon>
        <taxon>Ascaridomorpha</taxon>
        <taxon>Ascaridoidea</taxon>
        <taxon>Anisakidae</taxon>
        <taxon>Anisakis</taxon>
        <taxon>Anisakis simplex complex</taxon>
    </lineage>
</organism>
<protein>
    <submittedName>
        <fullName evidence="5">Protein phosphatase methylesterase-1</fullName>
    </submittedName>
</protein>
<dbReference type="AlphaFoldDB" id="A0A0M3JG69"/>
<reference evidence="5" key="1">
    <citation type="submission" date="2017-02" db="UniProtKB">
        <authorList>
            <consortium name="WormBaseParasite"/>
        </authorList>
    </citation>
    <scope>IDENTIFICATION</scope>
</reference>
<keyword evidence="2" id="KW-0378">Hydrolase</keyword>
<dbReference type="Proteomes" id="UP000267096">
    <property type="component" value="Unassembled WGS sequence"/>
</dbReference>
<sequence>MGGALAVHAVHSNRMDAVVGLGVIDVVEGSAMESLSVMGVVINSRPKHFASVEGGVVQLFALSSTPSSSYEWDRCSVTYF</sequence>
<accession>A0A0M3JG69</accession>